<gene>
    <name evidence="1" type="ORF">CLV60_110203</name>
</gene>
<dbReference type="AlphaFoldDB" id="A0A2P8FWW9"/>
<dbReference type="OrthoDB" id="799982at2"/>
<sequence length="75" mass="8963">MERIVLEVNDELARAWRNAPAQFREKLEKDLENQILEKIRQAERENFFQLLDDVREEARQNGLTHDKLESLLNGE</sequence>
<name>A0A2P8FWW9_9BACT</name>
<dbReference type="EMBL" id="PYAS01000010">
    <property type="protein sequence ID" value="PSL26223.1"/>
    <property type="molecule type" value="Genomic_DNA"/>
</dbReference>
<comment type="caution">
    <text evidence="1">The sequence shown here is derived from an EMBL/GenBank/DDBJ whole genome shotgun (WGS) entry which is preliminary data.</text>
</comment>
<keyword evidence="2" id="KW-1185">Reference proteome</keyword>
<organism evidence="1 2">
    <name type="scientific">Dyadobacter jiangsuensis</name>
    <dbReference type="NCBI Taxonomy" id="1591085"/>
    <lineage>
        <taxon>Bacteria</taxon>
        <taxon>Pseudomonadati</taxon>
        <taxon>Bacteroidota</taxon>
        <taxon>Cytophagia</taxon>
        <taxon>Cytophagales</taxon>
        <taxon>Spirosomataceae</taxon>
        <taxon>Dyadobacter</taxon>
    </lineage>
</organism>
<evidence type="ECO:0008006" key="3">
    <source>
        <dbReference type="Google" id="ProtNLM"/>
    </source>
</evidence>
<accession>A0A2P8FWW9</accession>
<evidence type="ECO:0000313" key="1">
    <source>
        <dbReference type="EMBL" id="PSL26223.1"/>
    </source>
</evidence>
<reference evidence="1 2" key="1">
    <citation type="submission" date="2018-03" db="EMBL/GenBank/DDBJ databases">
        <title>Genomic Encyclopedia of Archaeal and Bacterial Type Strains, Phase II (KMG-II): from individual species to whole genera.</title>
        <authorList>
            <person name="Goeker M."/>
        </authorList>
    </citation>
    <scope>NUCLEOTIDE SEQUENCE [LARGE SCALE GENOMIC DNA]</scope>
    <source>
        <strain evidence="1 2">DSM 29057</strain>
    </source>
</reference>
<evidence type="ECO:0000313" key="2">
    <source>
        <dbReference type="Proteomes" id="UP000241964"/>
    </source>
</evidence>
<proteinExistence type="predicted"/>
<dbReference type="RefSeq" id="WP_106597379.1">
    <property type="nucleotide sequence ID" value="NZ_PYAS01000010.1"/>
</dbReference>
<dbReference type="Proteomes" id="UP000241964">
    <property type="component" value="Unassembled WGS sequence"/>
</dbReference>
<protein>
    <recommendedName>
        <fullName evidence="3">CopG family transcriptional regulator</fullName>
    </recommendedName>
</protein>